<name>A0AA39XL36_9PEZI</name>
<comment type="caution">
    <text evidence="3">The sequence shown here is derived from an EMBL/GenBank/DDBJ whole genome shotgun (WGS) entry which is preliminary data.</text>
</comment>
<keyword evidence="2" id="KW-0472">Membrane</keyword>
<keyword evidence="2" id="KW-1133">Transmembrane helix</keyword>
<dbReference type="AlphaFoldDB" id="A0AA39XL36"/>
<feature type="compositionally biased region" description="Low complexity" evidence="1">
    <location>
        <begin position="365"/>
        <end position="382"/>
    </location>
</feature>
<keyword evidence="2" id="KW-0812">Transmembrane</keyword>
<evidence type="ECO:0000256" key="2">
    <source>
        <dbReference type="SAM" id="Phobius"/>
    </source>
</evidence>
<feature type="compositionally biased region" description="Pro residues" evidence="1">
    <location>
        <begin position="383"/>
        <end position="400"/>
    </location>
</feature>
<proteinExistence type="predicted"/>
<gene>
    <name evidence="3" type="ORF">B0T17DRAFT_66061</name>
</gene>
<feature type="transmembrane region" description="Helical" evidence="2">
    <location>
        <begin position="194"/>
        <end position="214"/>
    </location>
</feature>
<evidence type="ECO:0000256" key="1">
    <source>
        <dbReference type="SAM" id="MobiDB-lite"/>
    </source>
</evidence>
<keyword evidence="4" id="KW-1185">Reference proteome</keyword>
<feature type="region of interest" description="Disordered" evidence="1">
    <location>
        <begin position="342"/>
        <end position="450"/>
    </location>
</feature>
<protein>
    <submittedName>
        <fullName evidence="3">Uncharacterized protein</fullName>
    </submittedName>
</protein>
<evidence type="ECO:0000313" key="3">
    <source>
        <dbReference type="EMBL" id="KAK0636018.1"/>
    </source>
</evidence>
<feature type="compositionally biased region" description="Basic and acidic residues" evidence="1">
    <location>
        <begin position="1"/>
        <end position="12"/>
    </location>
</feature>
<feature type="transmembrane region" description="Helical" evidence="2">
    <location>
        <begin position="76"/>
        <end position="98"/>
    </location>
</feature>
<feature type="region of interest" description="Disordered" evidence="1">
    <location>
        <begin position="1"/>
        <end position="29"/>
    </location>
</feature>
<dbReference type="Proteomes" id="UP001174934">
    <property type="component" value="Unassembled WGS sequence"/>
</dbReference>
<feature type="region of interest" description="Disordered" evidence="1">
    <location>
        <begin position="233"/>
        <end position="328"/>
    </location>
</feature>
<sequence>MMGRDSDWDPRDGPLNPEFYHSSTYSTSAHPTFASTLSKRELLGPNTGPHPPVSSSSKRKRDALYCCCKTFCSFNVVIPIQFLLLIGASVGGIVLSVFSLTGQNLNTDGTKWQDSAHTVFMSASLSSFIHCCLYLWSLSSVRRYEKRPASFKRHIPAFTAFTSYMCFCWWLLAGILVFFGINTPGHSDVTLMKWDMVVCGFGAPLMLFQALRFLRAKRPIALHKCRDTSGTRLVSIPNPTMGGADIEAAASPPSSNSSKKTNHSGGASPWGTAPPDPLSKEVNIKTVEPGWNLQQGYPPQPRFGQDTPHSHRSGSVSGKQPAAPPVSHISQSVCPALTQVEQYRGPPSTPPPATQMPDPVHHNGISLSRAASHASRSIQSTPKPRPPIPVPGIPRQPLPPLLTILPPSHGNNKSPYVSPYVSDDEGGRAPFPVSRTSTLNGKGKGSKKGR</sequence>
<feature type="transmembrane region" description="Helical" evidence="2">
    <location>
        <begin position="118"/>
        <end position="136"/>
    </location>
</feature>
<dbReference type="EMBL" id="JAULSR010000001">
    <property type="protein sequence ID" value="KAK0636018.1"/>
    <property type="molecule type" value="Genomic_DNA"/>
</dbReference>
<feature type="compositionally biased region" description="Low complexity" evidence="1">
    <location>
        <begin position="248"/>
        <end position="258"/>
    </location>
</feature>
<feature type="transmembrane region" description="Helical" evidence="2">
    <location>
        <begin position="157"/>
        <end position="182"/>
    </location>
</feature>
<accession>A0AA39XL36</accession>
<evidence type="ECO:0000313" key="4">
    <source>
        <dbReference type="Proteomes" id="UP001174934"/>
    </source>
</evidence>
<reference evidence="3" key="1">
    <citation type="submission" date="2023-06" db="EMBL/GenBank/DDBJ databases">
        <title>Genome-scale phylogeny and comparative genomics of the fungal order Sordariales.</title>
        <authorList>
            <consortium name="Lawrence Berkeley National Laboratory"/>
            <person name="Hensen N."/>
            <person name="Bonometti L."/>
            <person name="Westerberg I."/>
            <person name="Brannstrom I.O."/>
            <person name="Guillou S."/>
            <person name="Cros-Aarteil S."/>
            <person name="Calhoun S."/>
            <person name="Haridas S."/>
            <person name="Kuo A."/>
            <person name="Mondo S."/>
            <person name="Pangilinan J."/>
            <person name="Riley R."/>
            <person name="LaButti K."/>
            <person name="Andreopoulos B."/>
            <person name="Lipzen A."/>
            <person name="Chen C."/>
            <person name="Yanf M."/>
            <person name="Daum C."/>
            <person name="Ng V."/>
            <person name="Clum A."/>
            <person name="Steindorff A."/>
            <person name="Ohm R."/>
            <person name="Martin F."/>
            <person name="Silar P."/>
            <person name="Natvig D."/>
            <person name="Lalanne C."/>
            <person name="Gautier V."/>
            <person name="Ament-velasquez S.L."/>
            <person name="Kruys A."/>
            <person name="Hutchinson M.I."/>
            <person name="Powell A.J."/>
            <person name="Barry K."/>
            <person name="Miller A.N."/>
            <person name="Grigoriev I.V."/>
            <person name="Debuchy R."/>
            <person name="Gladieux P."/>
            <person name="Thoren M.H."/>
            <person name="Johannesson H."/>
        </authorList>
    </citation>
    <scope>NUCLEOTIDE SEQUENCE</scope>
    <source>
        <strain evidence="3">SMH3391-2</strain>
    </source>
</reference>
<organism evidence="3 4">
    <name type="scientific">Bombardia bombarda</name>
    <dbReference type="NCBI Taxonomy" id="252184"/>
    <lineage>
        <taxon>Eukaryota</taxon>
        <taxon>Fungi</taxon>
        <taxon>Dikarya</taxon>
        <taxon>Ascomycota</taxon>
        <taxon>Pezizomycotina</taxon>
        <taxon>Sordariomycetes</taxon>
        <taxon>Sordariomycetidae</taxon>
        <taxon>Sordariales</taxon>
        <taxon>Lasiosphaeriaceae</taxon>
        <taxon>Bombardia</taxon>
    </lineage>
</organism>